<evidence type="ECO:0000313" key="2">
    <source>
        <dbReference type="Proteomes" id="UP000195521"/>
    </source>
</evidence>
<keyword evidence="2" id="KW-1185">Reference proteome</keyword>
<accession>A0A1Y1JXF2</accession>
<dbReference type="Pfam" id="PF05795">
    <property type="entry name" value="Plasmodium_Vir"/>
    <property type="match status" value="1"/>
</dbReference>
<dbReference type="EMBL" id="BDQF01000349">
    <property type="protein sequence ID" value="GAW84484.1"/>
    <property type="molecule type" value="Genomic_DNA"/>
</dbReference>
<name>A0A1Y1JXF2_PLAGO</name>
<reference evidence="2" key="1">
    <citation type="submission" date="2017-04" db="EMBL/GenBank/DDBJ databases">
        <title>Plasmodium gonderi genome.</title>
        <authorList>
            <person name="Arisue N."/>
            <person name="Honma H."/>
            <person name="Kawai S."/>
            <person name="Tougan T."/>
            <person name="Tanabe K."/>
            <person name="Horii T."/>
        </authorList>
    </citation>
    <scope>NUCLEOTIDE SEQUENCE [LARGE SCALE GENOMIC DNA]</scope>
    <source>
        <strain evidence="2">ATCC 30045</strain>
    </source>
</reference>
<dbReference type="OrthoDB" id="384716at2759"/>
<sequence>MEPLGKNELETIFNILSIGDIYKNFGNTENSNIYDDNCTKLRINEQNIKNLCMLLLKNINKLPNSQSEIEKHNLNASYLAYWLIHELSKLFTSNSDKDTRNIIDKIIDIGNESYYELNNKYLFYNSDFDFKWSNEEKYLNEYFKNYNKIKSCPKEKNETCIKYLNYIASIYDEHRKDCMWKVCHYFRHNPIYNPNDLLSTLKYNILGYGELENNRVLTVSSRESMNSNKSKEDMEMIIKYMSCYEVYDHEDKFFGYKCEDSAYHRHRERVYSRRSTKKKITSNIPISSVSVSNVMKEIKNLTCKEDNDFYNNKIVVCNNPKKPMSLSTSVSNQGDNNNIHSISNSGSVVSAKTNTRKNNYVKMNIQKNDELYPIIKSYDNTDNMYPGVTQLKGKRQVSEFRHEDEKDQTDHIYSKMKDMFLTTVFHEFSKEKLKDYFEVIDEGNSKSTTDRRNPINMKELKVEISEISTQPNSVSSNEDFKFTNKDIKTSLEGKLNIVSYITFRIFFTPFGSWIRKRVSKETVNDYSVYGVHIKNHPFSASKTKNTYYKKKRIQIAYNS</sequence>
<evidence type="ECO:0000313" key="1">
    <source>
        <dbReference type="EMBL" id="GAW84484.1"/>
    </source>
</evidence>
<protein>
    <submittedName>
        <fullName evidence="1">Variable surface protein</fullName>
    </submittedName>
</protein>
<dbReference type="AlphaFoldDB" id="A0A1Y1JXF2"/>
<dbReference type="Proteomes" id="UP000195521">
    <property type="component" value="Unassembled WGS sequence"/>
</dbReference>
<dbReference type="RefSeq" id="XP_028547073.1">
    <property type="nucleotide sequence ID" value="XM_028691272.1"/>
</dbReference>
<dbReference type="InterPro" id="IPR008780">
    <property type="entry name" value="Plasmodium_Vir"/>
</dbReference>
<gene>
    <name evidence="1" type="ORF">PGO_003220</name>
</gene>
<dbReference type="GeneID" id="39745292"/>
<organism evidence="1 2">
    <name type="scientific">Plasmodium gonderi</name>
    <dbReference type="NCBI Taxonomy" id="77519"/>
    <lineage>
        <taxon>Eukaryota</taxon>
        <taxon>Sar</taxon>
        <taxon>Alveolata</taxon>
        <taxon>Apicomplexa</taxon>
        <taxon>Aconoidasida</taxon>
        <taxon>Haemosporida</taxon>
        <taxon>Plasmodiidae</taxon>
        <taxon>Plasmodium</taxon>
        <taxon>Plasmodium (Plasmodium)</taxon>
    </lineage>
</organism>
<comment type="caution">
    <text evidence="1">The sequence shown here is derived from an EMBL/GenBank/DDBJ whole genome shotgun (WGS) entry which is preliminary data.</text>
</comment>
<proteinExistence type="predicted"/>